<keyword evidence="1" id="KW-0472">Membrane</keyword>
<sequence length="156" mass="17796">MKYQLYVVLCLHCSTTFCASLNCERNSDENCLEDCQWNETLNKCVDCNVGSYGKNCSSPCRYPNYGRDCQQDCSYCNHELCDSTLGCPKNYGTTQRGSKASKEISFGSVQLDYVIIGIMASGFLVTFIAIAFLFRRKKQWVRNIRTASFVDRLSYR</sequence>
<feature type="chain" id="PRO_5036449818" description="TNFR-Cys domain-containing protein" evidence="2">
    <location>
        <begin position="21"/>
        <end position="156"/>
    </location>
</feature>
<dbReference type="AlphaFoldDB" id="A0A8W8MJT5"/>
<dbReference type="EnsemblMetazoa" id="G33299.1">
    <property type="protein sequence ID" value="G33299.1:cds"/>
    <property type="gene ID" value="G33299"/>
</dbReference>
<accession>A0A8W8MJT5</accession>
<dbReference type="Proteomes" id="UP000005408">
    <property type="component" value="Unassembled WGS sequence"/>
</dbReference>
<organism evidence="3 4">
    <name type="scientific">Magallana gigas</name>
    <name type="common">Pacific oyster</name>
    <name type="synonym">Crassostrea gigas</name>
    <dbReference type="NCBI Taxonomy" id="29159"/>
    <lineage>
        <taxon>Eukaryota</taxon>
        <taxon>Metazoa</taxon>
        <taxon>Spiralia</taxon>
        <taxon>Lophotrochozoa</taxon>
        <taxon>Mollusca</taxon>
        <taxon>Bivalvia</taxon>
        <taxon>Autobranchia</taxon>
        <taxon>Pteriomorphia</taxon>
        <taxon>Ostreida</taxon>
        <taxon>Ostreoidea</taxon>
        <taxon>Ostreidae</taxon>
        <taxon>Magallana</taxon>
    </lineage>
</organism>
<name>A0A8W8MJT5_MAGGI</name>
<protein>
    <recommendedName>
        <fullName evidence="5">TNFR-Cys domain-containing protein</fullName>
    </recommendedName>
</protein>
<evidence type="ECO:0000256" key="1">
    <source>
        <dbReference type="SAM" id="Phobius"/>
    </source>
</evidence>
<evidence type="ECO:0000313" key="4">
    <source>
        <dbReference type="Proteomes" id="UP000005408"/>
    </source>
</evidence>
<feature type="signal peptide" evidence="2">
    <location>
        <begin position="1"/>
        <end position="20"/>
    </location>
</feature>
<keyword evidence="1" id="KW-0812">Transmembrane</keyword>
<evidence type="ECO:0008006" key="5">
    <source>
        <dbReference type="Google" id="ProtNLM"/>
    </source>
</evidence>
<dbReference type="Gene3D" id="2.170.300.10">
    <property type="entry name" value="Tie2 ligand-binding domain superfamily"/>
    <property type="match status" value="1"/>
</dbReference>
<dbReference type="OrthoDB" id="6083208at2759"/>
<evidence type="ECO:0000313" key="3">
    <source>
        <dbReference type="EnsemblMetazoa" id="G33299.1:cds"/>
    </source>
</evidence>
<reference evidence="3" key="1">
    <citation type="submission" date="2022-08" db="UniProtKB">
        <authorList>
            <consortium name="EnsemblMetazoa"/>
        </authorList>
    </citation>
    <scope>IDENTIFICATION</scope>
    <source>
        <strain evidence="3">05x7-T-G4-1.051#20</strain>
    </source>
</reference>
<evidence type="ECO:0000256" key="2">
    <source>
        <dbReference type="SAM" id="SignalP"/>
    </source>
</evidence>
<keyword evidence="4" id="KW-1185">Reference proteome</keyword>
<keyword evidence="2" id="KW-0732">Signal</keyword>
<keyword evidence="1" id="KW-1133">Transmembrane helix</keyword>
<proteinExistence type="predicted"/>
<feature type="transmembrane region" description="Helical" evidence="1">
    <location>
        <begin position="113"/>
        <end position="134"/>
    </location>
</feature>